<proteinExistence type="predicted"/>
<keyword evidence="2" id="KW-1185">Reference proteome</keyword>
<dbReference type="Proteomes" id="UP000660024">
    <property type="component" value="Unassembled WGS sequence"/>
</dbReference>
<dbReference type="RefSeq" id="WP_200586354.1">
    <property type="nucleotide sequence ID" value="NZ_JAEHFY010000014.1"/>
</dbReference>
<comment type="caution">
    <text evidence="1">The sequence shown here is derived from an EMBL/GenBank/DDBJ whole genome shotgun (WGS) entry which is preliminary data.</text>
</comment>
<evidence type="ECO:0000313" key="1">
    <source>
        <dbReference type="EMBL" id="MBK0383550.1"/>
    </source>
</evidence>
<reference evidence="1 2" key="1">
    <citation type="submission" date="2020-12" db="EMBL/GenBank/DDBJ databases">
        <title>Bacterial novel species Pedobacter sp. SD-b isolated from soil.</title>
        <authorList>
            <person name="Jung H.-Y."/>
        </authorList>
    </citation>
    <scope>NUCLEOTIDE SEQUENCE [LARGE SCALE GENOMIC DNA]</scope>
    <source>
        <strain evidence="1 2">SD-b</strain>
    </source>
</reference>
<organism evidence="1 2">
    <name type="scientific">Pedobacter segetis</name>
    <dbReference type="NCBI Taxonomy" id="2793069"/>
    <lineage>
        <taxon>Bacteria</taxon>
        <taxon>Pseudomonadati</taxon>
        <taxon>Bacteroidota</taxon>
        <taxon>Sphingobacteriia</taxon>
        <taxon>Sphingobacteriales</taxon>
        <taxon>Sphingobacteriaceae</taxon>
        <taxon>Pedobacter</taxon>
    </lineage>
</organism>
<gene>
    <name evidence="1" type="ORF">I5M32_11335</name>
</gene>
<accession>A0ABS1BKX9</accession>
<dbReference type="EMBL" id="JAEHFY010000014">
    <property type="protein sequence ID" value="MBK0383550.1"/>
    <property type="molecule type" value="Genomic_DNA"/>
</dbReference>
<evidence type="ECO:0008006" key="3">
    <source>
        <dbReference type="Google" id="ProtNLM"/>
    </source>
</evidence>
<name>A0ABS1BKX9_9SPHI</name>
<sequence>MKKVTIIVGAKNTGKTAKIFEIIGERSFLGLSGKISNEALFSHLKGENTVVFFDEPFKCVKYLKCLITATTLYNNSTGQYFDRPELIISLQKNGFQDFSVPVRRHVSVIDMDLQTT</sequence>
<evidence type="ECO:0000313" key="2">
    <source>
        <dbReference type="Proteomes" id="UP000660024"/>
    </source>
</evidence>
<protein>
    <recommendedName>
        <fullName evidence="3">G domain-containing protein</fullName>
    </recommendedName>
</protein>